<dbReference type="PANTHER" id="PTHR12801">
    <property type="entry name" value="RNA EXONUCLEASE REXO1 / RECO3 FAMILY MEMBER-RELATED"/>
    <property type="match status" value="1"/>
</dbReference>
<evidence type="ECO:0000256" key="5">
    <source>
        <dbReference type="SAM" id="Coils"/>
    </source>
</evidence>
<organism evidence="8 9">
    <name type="scientific">Amylocarpus encephaloides</name>
    <dbReference type="NCBI Taxonomy" id="45428"/>
    <lineage>
        <taxon>Eukaryota</taxon>
        <taxon>Fungi</taxon>
        <taxon>Dikarya</taxon>
        <taxon>Ascomycota</taxon>
        <taxon>Pezizomycotina</taxon>
        <taxon>Leotiomycetes</taxon>
        <taxon>Helotiales</taxon>
        <taxon>Helotiales incertae sedis</taxon>
        <taxon>Amylocarpus</taxon>
    </lineage>
</organism>
<keyword evidence="3" id="KW-0378">Hydrolase</keyword>
<feature type="coiled-coil region" evidence="5">
    <location>
        <begin position="185"/>
        <end position="212"/>
    </location>
</feature>
<evidence type="ECO:0000313" key="9">
    <source>
        <dbReference type="Proteomes" id="UP000824998"/>
    </source>
</evidence>
<dbReference type="AlphaFoldDB" id="A0A9P8C6N4"/>
<reference evidence="8" key="1">
    <citation type="journal article" date="2021" name="IMA Fungus">
        <title>Genomic characterization of three marine fungi, including Emericellopsis atlantica sp. nov. with signatures of a generalist lifestyle and marine biomass degradation.</title>
        <authorList>
            <person name="Hagestad O.C."/>
            <person name="Hou L."/>
            <person name="Andersen J.H."/>
            <person name="Hansen E.H."/>
            <person name="Altermark B."/>
            <person name="Li C."/>
            <person name="Kuhnert E."/>
            <person name="Cox R.J."/>
            <person name="Crous P.W."/>
            <person name="Spatafora J.W."/>
            <person name="Lail K."/>
            <person name="Amirebrahimi M."/>
            <person name="Lipzen A."/>
            <person name="Pangilinan J."/>
            <person name="Andreopoulos W."/>
            <person name="Hayes R.D."/>
            <person name="Ng V."/>
            <person name="Grigoriev I.V."/>
            <person name="Jackson S.A."/>
            <person name="Sutton T.D.S."/>
            <person name="Dobson A.D.W."/>
            <person name="Rama T."/>
        </authorList>
    </citation>
    <scope>NUCLEOTIDE SEQUENCE</scope>
    <source>
        <strain evidence="8">TRa018bII</strain>
    </source>
</reference>
<dbReference type="GO" id="GO:0003676">
    <property type="term" value="F:nucleic acid binding"/>
    <property type="evidence" value="ECO:0007669"/>
    <property type="project" value="InterPro"/>
</dbReference>
<sequence length="656" mass="72973">MFTSKGLFSNLECPHQHTCVLPRCIFGHSKSSVGEVVAANKTGSQVGNDLYQDQGGSRKRQRLGMEKSKTPASSSSSNTSAFTGFRATNESSPNNEQKNAKPQFSSIDRFVSPPPFRRKGPDGNIVPVKKTAGRDHVSSNGRSSTSTPSKSISRAKTPVKTPIKVESLNPRNLKSNAPARHNIRLRLLQMLHEQLKRLNSELLEDANDAEEKLVLSDQALITMALDIEEESAGQRSIYSNIVKNKIFTYKRMTVKEWKEEREKVVAKSEALESKPILTTPVQKPEGPPTPVETDLTTSEEIAFLPYLCADLDVLSRNGYVTTVPTDEEIEKARKGIESSKGWELCDRCQSRFQVFPGRRREDGALASGGSCTYHYGRFYWADRDVMDPTSKREKKYRCCGQVVGESPGCTKADCHVFKISEVKRLAAVLNFEWTPENPSKDTSSPVCIDGEMGYTVHGLELIRLTATSWPSGDTLFDVLVKPIGEILDLNSRYSGVQPKDMIDAPPWSSIPPSKQKLQLISSPAAARSLLFSHLSPNTPVIGHGLENDLNAVRFIHPKIIDTALLFPHKSGLPYRNSLKYLMHRFLNREIQVVVVGKEGHDSQEDANAAGMLVRWKVGSKWREMKGKGWVLENGRFFEEVEGRGLKDPDDEGDSDV</sequence>
<feature type="domain" description="Exonuclease" evidence="7">
    <location>
        <begin position="444"/>
        <end position="622"/>
    </location>
</feature>
<dbReference type="GO" id="GO:0004527">
    <property type="term" value="F:exonuclease activity"/>
    <property type="evidence" value="ECO:0007669"/>
    <property type="project" value="UniProtKB-KW"/>
</dbReference>
<dbReference type="PANTHER" id="PTHR12801:SF112">
    <property type="entry name" value="RNA EXONUCLEASE 3"/>
    <property type="match status" value="1"/>
</dbReference>
<evidence type="ECO:0000256" key="3">
    <source>
        <dbReference type="ARBA" id="ARBA00022801"/>
    </source>
</evidence>
<feature type="compositionally biased region" description="Polar residues" evidence="6">
    <location>
        <begin position="86"/>
        <end position="106"/>
    </location>
</feature>
<protein>
    <submittedName>
        <fullName evidence="8">RNA exonuclease-like protein Rex3</fullName>
    </submittedName>
</protein>
<dbReference type="InterPro" id="IPR036397">
    <property type="entry name" value="RNaseH_sf"/>
</dbReference>
<dbReference type="Proteomes" id="UP000824998">
    <property type="component" value="Unassembled WGS sequence"/>
</dbReference>
<dbReference type="InterPro" id="IPR013520">
    <property type="entry name" value="Ribonucl_H"/>
</dbReference>
<feature type="compositionally biased region" description="Low complexity" evidence="6">
    <location>
        <begin position="138"/>
        <end position="152"/>
    </location>
</feature>
<dbReference type="SMART" id="SM00479">
    <property type="entry name" value="EXOIII"/>
    <property type="match status" value="1"/>
</dbReference>
<dbReference type="CDD" id="cd06145">
    <property type="entry name" value="REX1_like"/>
    <property type="match status" value="1"/>
</dbReference>
<keyword evidence="5" id="KW-0175">Coiled coil</keyword>
<evidence type="ECO:0000256" key="6">
    <source>
        <dbReference type="SAM" id="MobiDB-lite"/>
    </source>
</evidence>
<dbReference type="EMBL" id="MU251471">
    <property type="protein sequence ID" value="KAG9234211.1"/>
    <property type="molecule type" value="Genomic_DNA"/>
</dbReference>
<dbReference type="OrthoDB" id="3996471at2759"/>
<dbReference type="InterPro" id="IPR047021">
    <property type="entry name" value="REXO1/3/4-like"/>
</dbReference>
<evidence type="ECO:0000256" key="2">
    <source>
        <dbReference type="ARBA" id="ARBA00022722"/>
    </source>
</evidence>
<dbReference type="Gene3D" id="3.30.420.10">
    <property type="entry name" value="Ribonuclease H-like superfamily/Ribonuclease H"/>
    <property type="match status" value="1"/>
</dbReference>
<comment type="caution">
    <text evidence="8">The sequence shown here is derived from an EMBL/GenBank/DDBJ whole genome shotgun (WGS) entry which is preliminary data.</text>
</comment>
<keyword evidence="4 8" id="KW-0269">Exonuclease</keyword>
<evidence type="ECO:0000256" key="4">
    <source>
        <dbReference type="ARBA" id="ARBA00022839"/>
    </source>
</evidence>
<feature type="compositionally biased region" description="Low complexity" evidence="6">
    <location>
        <begin position="70"/>
        <end position="81"/>
    </location>
</feature>
<name>A0A9P8C6N4_9HELO</name>
<proteinExistence type="inferred from homology"/>
<evidence type="ECO:0000259" key="7">
    <source>
        <dbReference type="SMART" id="SM00479"/>
    </source>
</evidence>
<keyword evidence="9" id="KW-1185">Reference proteome</keyword>
<dbReference type="GO" id="GO:0005634">
    <property type="term" value="C:nucleus"/>
    <property type="evidence" value="ECO:0007669"/>
    <property type="project" value="TreeGrafter"/>
</dbReference>
<accession>A0A9P8C6N4</accession>
<evidence type="ECO:0000313" key="8">
    <source>
        <dbReference type="EMBL" id="KAG9234211.1"/>
    </source>
</evidence>
<evidence type="ECO:0000256" key="1">
    <source>
        <dbReference type="ARBA" id="ARBA00006357"/>
    </source>
</evidence>
<dbReference type="InterPro" id="IPR012337">
    <property type="entry name" value="RNaseH-like_sf"/>
</dbReference>
<dbReference type="SUPFAM" id="SSF53098">
    <property type="entry name" value="Ribonuclease H-like"/>
    <property type="match status" value="1"/>
</dbReference>
<keyword evidence="2" id="KW-0540">Nuclease</keyword>
<feature type="region of interest" description="Disordered" evidence="6">
    <location>
        <begin position="45"/>
        <end position="161"/>
    </location>
</feature>
<gene>
    <name evidence="8" type="ORF">BJ875DRAFT_20608</name>
</gene>
<comment type="similarity">
    <text evidence="1">Belongs to the REXO1/REXO3 family.</text>
</comment>
<dbReference type="InterPro" id="IPR034922">
    <property type="entry name" value="REX1-like_exo"/>
</dbReference>